<dbReference type="AlphaFoldDB" id="A0A1Y1VC34"/>
<dbReference type="Proteomes" id="UP000193719">
    <property type="component" value="Unassembled WGS sequence"/>
</dbReference>
<accession>A0A1Y1VC34</accession>
<feature type="region of interest" description="Disordered" evidence="6">
    <location>
        <begin position="497"/>
        <end position="523"/>
    </location>
</feature>
<dbReference type="Pfam" id="PF00642">
    <property type="entry name" value="zf-CCCH"/>
    <property type="match status" value="2"/>
</dbReference>
<evidence type="ECO:0000256" key="3">
    <source>
        <dbReference type="ARBA" id="ARBA00022771"/>
    </source>
</evidence>
<reference evidence="8 9" key="2">
    <citation type="submission" date="2016-08" db="EMBL/GenBank/DDBJ databases">
        <title>Pervasive Adenine N6-methylation of Active Genes in Fungi.</title>
        <authorList>
            <consortium name="DOE Joint Genome Institute"/>
            <person name="Mondo S.J."/>
            <person name="Dannebaum R.O."/>
            <person name="Kuo R.C."/>
            <person name="Labutti K."/>
            <person name="Haridas S."/>
            <person name="Kuo A."/>
            <person name="Salamov A."/>
            <person name="Ahrendt S.R."/>
            <person name="Lipzen A."/>
            <person name="Sullivan W."/>
            <person name="Andreopoulos W.B."/>
            <person name="Clum A."/>
            <person name="Lindquist E."/>
            <person name="Daum C."/>
            <person name="Ramamoorthy G.K."/>
            <person name="Gryganskyi A."/>
            <person name="Culley D."/>
            <person name="Magnuson J.K."/>
            <person name="James T.Y."/>
            <person name="O'Malley M.A."/>
            <person name="Stajich J.E."/>
            <person name="Spatafora J.W."/>
            <person name="Visel A."/>
            <person name="Grigoriev I.V."/>
        </authorList>
    </citation>
    <scope>NUCLEOTIDE SEQUENCE [LARGE SCALE GENOMIC DNA]</scope>
    <source>
        <strain evidence="9">finn</strain>
    </source>
</reference>
<keyword evidence="9" id="KW-1185">Reference proteome</keyword>
<dbReference type="InterPro" id="IPR000571">
    <property type="entry name" value="Znf_CCCH"/>
</dbReference>
<organism evidence="8 9">
    <name type="scientific">Piromyces finnis</name>
    <dbReference type="NCBI Taxonomy" id="1754191"/>
    <lineage>
        <taxon>Eukaryota</taxon>
        <taxon>Fungi</taxon>
        <taxon>Fungi incertae sedis</taxon>
        <taxon>Chytridiomycota</taxon>
        <taxon>Chytridiomycota incertae sedis</taxon>
        <taxon>Neocallimastigomycetes</taxon>
        <taxon>Neocallimastigales</taxon>
        <taxon>Neocallimastigaceae</taxon>
        <taxon>Piromyces</taxon>
    </lineage>
</organism>
<evidence type="ECO:0000256" key="2">
    <source>
        <dbReference type="ARBA" id="ARBA00022737"/>
    </source>
</evidence>
<feature type="domain" description="C3H1-type" evidence="7">
    <location>
        <begin position="171"/>
        <end position="199"/>
    </location>
</feature>
<feature type="compositionally biased region" description="Basic and acidic residues" evidence="6">
    <location>
        <begin position="411"/>
        <end position="431"/>
    </location>
</feature>
<comment type="caution">
    <text evidence="8">The sequence shown here is derived from an EMBL/GenBank/DDBJ whole genome shotgun (WGS) entry which is preliminary data.</text>
</comment>
<dbReference type="GO" id="GO:0003729">
    <property type="term" value="F:mRNA binding"/>
    <property type="evidence" value="ECO:0007669"/>
    <property type="project" value="InterPro"/>
</dbReference>
<dbReference type="FunFam" id="4.10.1000.10:FF:000001">
    <property type="entry name" value="zinc finger CCCH domain-containing protein 15-like"/>
    <property type="match status" value="1"/>
</dbReference>
<feature type="compositionally biased region" description="Basic and acidic residues" evidence="6">
    <location>
        <begin position="265"/>
        <end position="293"/>
    </location>
</feature>
<feature type="compositionally biased region" description="Polar residues" evidence="6">
    <location>
        <begin position="40"/>
        <end position="52"/>
    </location>
</feature>
<dbReference type="InterPro" id="IPR036855">
    <property type="entry name" value="Znf_CCCH_sf"/>
</dbReference>
<dbReference type="SMART" id="SM00356">
    <property type="entry name" value="ZnF_C3H1"/>
    <property type="match status" value="2"/>
</dbReference>
<proteinExistence type="predicted"/>
<feature type="region of interest" description="Disordered" evidence="6">
    <location>
        <begin position="265"/>
        <end position="316"/>
    </location>
</feature>
<dbReference type="STRING" id="1754191.A0A1Y1VC34"/>
<dbReference type="PROSITE" id="PS50103">
    <property type="entry name" value="ZF_C3H1"/>
    <property type="match status" value="2"/>
</dbReference>
<dbReference type="GO" id="GO:0008270">
    <property type="term" value="F:zinc ion binding"/>
    <property type="evidence" value="ECO:0007669"/>
    <property type="project" value="UniProtKB-KW"/>
</dbReference>
<evidence type="ECO:0000256" key="6">
    <source>
        <dbReference type="SAM" id="MobiDB-lite"/>
    </source>
</evidence>
<evidence type="ECO:0000256" key="1">
    <source>
        <dbReference type="ARBA" id="ARBA00022723"/>
    </source>
</evidence>
<dbReference type="SUPFAM" id="SSF90229">
    <property type="entry name" value="CCCH zinc finger"/>
    <property type="match status" value="2"/>
</dbReference>
<evidence type="ECO:0000256" key="5">
    <source>
        <dbReference type="PROSITE-ProRule" id="PRU00723"/>
    </source>
</evidence>
<evidence type="ECO:0000256" key="4">
    <source>
        <dbReference type="ARBA" id="ARBA00022833"/>
    </source>
</evidence>
<dbReference type="InterPro" id="IPR045877">
    <property type="entry name" value="ZFP36-like"/>
</dbReference>
<keyword evidence="1 5" id="KW-0479">Metal-binding</keyword>
<dbReference type="EMBL" id="MCFH01000019">
    <property type="protein sequence ID" value="ORX51022.1"/>
    <property type="molecule type" value="Genomic_DNA"/>
</dbReference>
<feature type="compositionally biased region" description="Basic and acidic residues" evidence="6">
    <location>
        <begin position="387"/>
        <end position="400"/>
    </location>
</feature>
<dbReference type="PANTHER" id="PTHR12547:SF18">
    <property type="entry name" value="PROTEIN TIS11"/>
    <property type="match status" value="1"/>
</dbReference>
<keyword evidence="4 5" id="KW-0862">Zinc</keyword>
<feature type="region of interest" description="Disordered" evidence="6">
    <location>
        <begin position="29"/>
        <end position="121"/>
    </location>
</feature>
<feature type="region of interest" description="Disordered" evidence="6">
    <location>
        <begin position="340"/>
        <end position="483"/>
    </location>
</feature>
<dbReference type="OrthoDB" id="410307at2759"/>
<feature type="compositionally biased region" description="Low complexity" evidence="6">
    <location>
        <begin position="346"/>
        <end position="360"/>
    </location>
</feature>
<keyword evidence="3 5" id="KW-0863">Zinc-finger</keyword>
<reference evidence="8 9" key="1">
    <citation type="submission" date="2016-08" db="EMBL/GenBank/DDBJ databases">
        <title>Genomes of anaerobic fungi encode conserved fungal cellulosomes for biomass hydrolysis.</title>
        <authorList>
            <consortium name="DOE Joint Genome Institute"/>
            <person name="Haitjema C.H."/>
            <person name="Gilmore S.P."/>
            <person name="Henske J.K."/>
            <person name="Solomon K.V."/>
            <person name="De Groot R."/>
            <person name="Kuo A."/>
            <person name="Mondo S.J."/>
            <person name="Salamov A.A."/>
            <person name="Labutti K."/>
            <person name="Zhao Z."/>
            <person name="Chiniquy J."/>
            <person name="Barry K."/>
            <person name="Brewer H.M."/>
            <person name="Purvine S.O."/>
            <person name="Wright A.T."/>
            <person name="Boxma B."/>
            <person name="Van Alen T."/>
            <person name="Hackstein J.H."/>
            <person name="Baker S.E."/>
            <person name="Grigoriev I.V."/>
            <person name="O'Malley M.A."/>
        </authorList>
    </citation>
    <scope>NUCLEOTIDE SEQUENCE [LARGE SCALE GENOMIC DNA]</scope>
    <source>
        <strain evidence="9">finn</strain>
    </source>
</reference>
<feature type="compositionally biased region" description="Basic and acidic residues" evidence="6">
    <location>
        <begin position="87"/>
        <end position="100"/>
    </location>
</feature>
<sequence>MADNYSMFSALSDVTEDLSELTLKMESQEFKEKKHKSHSVHNLSTNDNSSIHSKNHRKNNSNASNLLSPPWEKKHNRRSLSDGGWNIKKENPTKTDKNEKNSSTNTLKTESKDDLSRTPSLPSKWSIKRATLYKTELCRAFEETGKCKFGDECIFAHSEEELRPRVDRHPKYKTRICRTFWEQGECPYGKRCCFIHTERDITHPDDFSVFEAQMQQQLNSNLSASSLLNGSHRRMQSAPEIVHKHRPSNSSDTFMGGIYAMTPLDRRSLHSEKSSIRSFDTTKETSKLKEEIKISNGSSDEESASESGNATPSVVLMDETGSITEIIKKPKKTQRITKLLKVGHKSNNNTTTTTTNSNNNLDVNLIKSESAEGKNKSKWFSRNKNNQNKEQKEKKSKEESTSTGRKILSFGRKDKDKEKDQNEKPEKEKYSKFFPFVRHNNNDNNEAYSTPSATPPPLSTYDFPINTNGLSVPPPLPSPPLEKTSNLLAADALFGNTEPATQADEKPKTEEVAPETKDKKKNKNLIIDASQPIKIEEVSSPRRFIPNFLLSAISKSNSQKEKEEK</sequence>
<name>A0A1Y1VC34_9FUNG</name>
<evidence type="ECO:0000313" key="9">
    <source>
        <dbReference type="Proteomes" id="UP000193719"/>
    </source>
</evidence>
<feature type="domain" description="C3H1-type" evidence="7">
    <location>
        <begin position="132"/>
        <end position="160"/>
    </location>
</feature>
<feature type="zinc finger region" description="C3H1-type" evidence="5">
    <location>
        <begin position="171"/>
        <end position="199"/>
    </location>
</feature>
<gene>
    <name evidence="8" type="ORF">BCR36DRAFT_583092</name>
</gene>
<protein>
    <recommendedName>
        <fullName evidence="7">C3H1-type domain-containing protein</fullName>
    </recommendedName>
</protein>
<feature type="zinc finger region" description="C3H1-type" evidence="5">
    <location>
        <begin position="132"/>
        <end position="160"/>
    </location>
</feature>
<feature type="compositionally biased region" description="Basic and acidic residues" evidence="6">
    <location>
        <begin position="503"/>
        <end position="518"/>
    </location>
</feature>
<evidence type="ECO:0000313" key="8">
    <source>
        <dbReference type="EMBL" id="ORX51022.1"/>
    </source>
</evidence>
<keyword evidence="2" id="KW-0677">Repeat</keyword>
<evidence type="ECO:0000259" key="7">
    <source>
        <dbReference type="PROSITE" id="PS50103"/>
    </source>
</evidence>
<dbReference type="PANTHER" id="PTHR12547">
    <property type="entry name" value="CCCH ZINC FINGER/TIS11-RELATED"/>
    <property type="match status" value="1"/>
</dbReference>
<dbReference type="Gene3D" id="4.10.1000.10">
    <property type="entry name" value="Zinc finger, CCCH-type"/>
    <property type="match status" value="2"/>
</dbReference>
<dbReference type="FunFam" id="4.10.1000.10:FF:000002">
    <property type="entry name" value="Zinc finger protein 36, C3H1 type-like 1"/>
    <property type="match status" value="1"/>
</dbReference>